<protein>
    <submittedName>
        <fullName evidence="2">Uncharacterized protein</fullName>
    </submittedName>
</protein>
<evidence type="ECO:0000313" key="2">
    <source>
        <dbReference type="EMBL" id="JAR88755.1"/>
    </source>
</evidence>
<reference evidence="2" key="1">
    <citation type="journal article" date="2018" name="PLoS Negl. Trop. Dis.">
        <title>Sialome diversity of ticks revealed by RNAseq of single tick salivary glands.</title>
        <authorList>
            <person name="Perner J."/>
            <person name="Kropackova S."/>
            <person name="Kopacek P."/>
            <person name="Ribeiro J.M."/>
        </authorList>
    </citation>
    <scope>NUCLEOTIDE SEQUENCE</scope>
    <source>
        <strain evidence="2">Siblings of single egg batch collected in Ceske Budejovice</strain>
        <tissue evidence="2">Salivary glands</tissue>
    </source>
</reference>
<accession>A0A147BEL2</accession>
<evidence type="ECO:0000256" key="1">
    <source>
        <dbReference type="SAM" id="Phobius"/>
    </source>
</evidence>
<keyword evidence="1" id="KW-1133">Transmembrane helix</keyword>
<dbReference type="EMBL" id="GEGO01006649">
    <property type="protein sequence ID" value="JAR88755.1"/>
    <property type="molecule type" value="Transcribed_RNA"/>
</dbReference>
<name>A0A147BEL2_IXORI</name>
<proteinExistence type="predicted"/>
<organism evidence="2">
    <name type="scientific">Ixodes ricinus</name>
    <name type="common">Common tick</name>
    <name type="synonym">Acarus ricinus</name>
    <dbReference type="NCBI Taxonomy" id="34613"/>
    <lineage>
        <taxon>Eukaryota</taxon>
        <taxon>Metazoa</taxon>
        <taxon>Ecdysozoa</taxon>
        <taxon>Arthropoda</taxon>
        <taxon>Chelicerata</taxon>
        <taxon>Arachnida</taxon>
        <taxon>Acari</taxon>
        <taxon>Parasitiformes</taxon>
        <taxon>Ixodida</taxon>
        <taxon>Ixodoidea</taxon>
        <taxon>Ixodidae</taxon>
        <taxon>Ixodinae</taxon>
        <taxon>Ixodes</taxon>
    </lineage>
</organism>
<keyword evidence="1" id="KW-0812">Transmembrane</keyword>
<feature type="transmembrane region" description="Helical" evidence="1">
    <location>
        <begin position="6"/>
        <end position="24"/>
    </location>
</feature>
<dbReference type="AlphaFoldDB" id="A0A147BEL2"/>
<keyword evidence="1" id="KW-0472">Membrane</keyword>
<sequence>MYLHSVHIKFFITCFLLFFFLLIVGDEGERERGGGHETSDRLRCHELALDTAYCTRLGPCRNDGVGLAPGDPRSGPPASFGLGLASPGHCGLGHDDARMVPQRDSGYDSPEELAYAALEWEARSAGLDTDSD</sequence>